<dbReference type="InterPro" id="IPR019451">
    <property type="entry name" value="Rtp1_C1"/>
</dbReference>
<dbReference type="PANTHER" id="PTHR20959:SF1">
    <property type="entry name" value="TRANSPORT AND GOLGI ORGANIZATION PROTEIN 6 HOMOLOG"/>
    <property type="match status" value="1"/>
</dbReference>
<organism evidence="4 5">
    <name type="scientific">Macrolepiota fuliginosa MF-IS2</name>
    <dbReference type="NCBI Taxonomy" id="1400762"/>
    <lineage>
        <taxon>Eukaryota</taxon>
        <taxon>Fungi</taxon>
        <taxon>Dikarya</taxon>
        <taxon>Basidiomycota</taxon>
        <taxon>Agaricomycotina</taxon>
        <taxon>Agaricomycetes</taxon>
        <taxon>Agaricomycetidae</taxon>
        <taxon>Agaricales</taxon>
        <taxon>Agaricineae</taxon>
        <taxon>Agaricaceae</taxon>
        <taxon>Macrolepiota</taxon>
    </lineage>
</organism>
<dbReference type="AlphaFoldDB" id="A0A9P5XM73"/>
<comment type="caution">
    <text evidence="4">The sequence shown here is derived from an EMBL/GenBank/DDBJ whole genome shotgun (WGS) entry which is preliminary data.</text>
</comment>
<comment type="similarity">
    <text evidence="1">Belongs to the Tango6 family.</text>
</comment>
<dbReference type="InterPro" id="IPR011989">
    <property type="entry name" value="ARM-like"/>
</dbReference>
<evidence type="ECO:0000256" key="1">
    <source>
        <dbReference type="ARBA" id="ARBA00005724"/>
    </source>
</evidence>
<evidence type="ECO:0000313" key="4">
    <source>
        <dbReference type="EMBL" id="KAF9451696.1"/>
    </source>
</evidence>
<dbReference type="Pfam" id="PF10363">
    <property type="entry name" value="RTP1_C1"/>
    <property type="match status" value="1"/>
</dbReference>
<evidence type="ECO:0000313" key="5">
    <source>
        <dbReference type="Proteomes" id="UP000807342"/>
    </source>
</evidence>
<dbReference type="Gene3D" id="1.25.10.10">
    <property type="entry name" value="Leucine-rich Repeat Variant"/>
    <property type="match status" value="1"/>
</dbReference>
<dbReference type="SUPFAM" id="SSF48371">
    <property type="entry name" value="ARM repeat"/>
    <property type="match status" value="1"/>
</dbReference>
<dbReference type="GO" id="GO:0009306">
    <property type="term" value="P:protein secretion"/>
    <property type="evidence" value="ECO:0007669"/>
    <property type="project" value="TreeGrafter"/>
</dbReference>
<accession>A0A9P5XM73</accession>
<gene>
    <name evidence="4" type="ORF">P691DRAFT_723445</name>
</gene>
<protein>
    <recommendedName>
        <fullName evidence="3">RNA polymerase II assembly factor Rtp1 C-terminal domain-containing protein</fullName>
    </recommendedName>
</protein>
<name>A0A9P5XM73_9AGAR</name>
<evidence type="ECO:0000259" key="3">
    <source>
        <dbReference type="Pfam" id="PF10363"/>
    </source>
</evidence>
<feature type="domain" description="RNA polymerase II assembly factor Rtp1 C-terminal" evidence="3">
    <location>
        <begin position="758"/>
        <end position="884"/>
    </location>
</feature>
<dbReference type="PANTHER" id="PTHR20959">
    <property type="entry name" value="TRANSPORT AND GOLGI ORGANIZATION PROTEIN 6 FAMILY MEMBER"/>
    <property type="match status" value="1"/>
</dbReference>
<proteinExistence type="inferred from homology"/>
<dbReference type="InterPro" id="IPR016024">
    <property type="entry name" value="ARM-type_fold"/>
</dbReference>
<feature type="region of interest" description="Disordered" evidence="2">
    <location>
        <begin position="965"/>
        <end position="986"/>
    </location>
</feature>
<dbReference type="EMBL" id="MU151081">
    <property type="protein sequence ID" value="KAF9451696.1"/>
    <property type="molecule type" value="Genomic_DNA"/>
</dbReference>
<dbReference type="Proteomes" id="UP000807342">
    <property type="component" value="Unassembled WGS sequence"/>
</dbReference>
<keyword evidence="5" id="KW-1185">Reference proteome</keyword>
<reference evidence="4" key="1">
    <citation type="submission" date="2020-11" db="EMBL/GenBank/DDBJ databases">
        <authorList>
            <consortium name="DOE Joint Genome Institute"/>
            <person name="Ahrendt S."/>
            <person name="Riley R."/>
            <person name="Andreopoulos W."/>
            <person name="Labutti K."/>
            <person name="Pangilinan J."/>
            <person name="Ruiz-Duenas F.J."/>
            <person name="Barrasa J.M."/>
            <person name="Sanchez-Garcia M."/>
            <person name="Camarero S."/>
            <person name="Miyauchi S."/>
            <person name="Serrano A."/>
            <person name="Linde D."/>
            <person name="Babiker R."/>
            <person name="Drula E."/>
            <person name="Ayuso-Fernandez I."/>
            <person name="Pacheco R."/>
            <person name="Padilla G."/>
            <person name="Ferreira P."/>
            <person name="Barriuso J."/>
            <person name="Kellner H."/>
            <person name="Castanera R."/>
            <person name="Alfaro M."/>
            <person name="Ramirez L."/>
            <person name="Pisabarro A.G."/>
            <person name="Kuo A."/>
            <person name="Tritt A."/>
            <person name="Lipzen A."/>
            <person name="He G."/>
            <person name="Yan M."/>
            <person name="Ng V."/>
            <person name="Cullen D."/>
            <person name="Martin F."/>
            <person name="Rosso M.-N."/>
            <person name="Henrissat B."/>
            <person name="Hibbett D."/>
            <person name="Martinez A.T."/>
            <person name="Grigoriev I.V."/>
        </authorList>
    </citation>
    <scope>NUCLEOTIDE SEQUENCE</scope>
    <source>
        <strain evidence="4">MF-IS2</strain>
    </source>
</reference>
<sequence length="1067" mass="117880">MSTETNAPLDKAAVSKDLAVALRDGSYLLQIDTESSKKTQQTHHDLKSILESRLSQYYTSRNQDWSSDSLGSLRDAELLTARESLSVVERIQQLLAIEDDAVVPTIGTRDLGQIRTLLSLVFKWGTDPLLSKVKEAWPSKTSSSSAGPSTSRIVDLSTLLDDYTLLSQLTLRILGLVFPNGVHGRLPQSFVTTTVLNRHLVDVLRPAFALGWLPKSMSTDQAPVVDAIRPLVMRLLSILPTSQTISSLGSIISDSPPPPVHVFKACTTLLSRQVLRTDGVLGLFAAVFGEEETTDGDIAVEKLEHVSTVLNAVPANTKPQDYFEHVIPRIIALFSDKSPPTYRRAAAFTISRMLSTNTAPLLLSVKKGIVFGLLHDPLVHVYDELEGHDLQNLERFPPATKIHLRPDVVIDALLKLLSNADPSPSFTSDLLSPVVAPLYSLLYRLNKVKTSDPKLKESLRGMLLTWGKIVTANEGIEILWSIIRDGQQGGWKIDLEGHIRLLPEPERLSSLSLLTPDQVPETVDLEDPDFDANIFDLYPDPFHFVKQLKDMDRGDISSDLFVRLLETYRGEKLRSGGDSLRILLYLQIIMQMQKQLSEGTTSNILKKPQQMLTFIHHVLESANSSFSSEVRDTEQSRLEEKLKFIPTAPEVEDVEGDSDDDMPDSEIVRPDDELTETAISLLLSVLEADEDLSARTMPILNDIFSLLEPLSKDGSSTIRPLAREARLVMTARLASTSQHPKQRNKNKTDEEESAQETYQKALKLLQDPILPVRAHGLLLLRQLVTSSKENKGQGIRALDPALTPAILSIFLQSVQDEDSYIFLNSVQGLAAMADGLGREVLKGLVSEYAGKLEGLGASVVTQQEVDVRTRVGEALGIVIKRCGDTLGIYADILVPPLFKLVRTQGIPTTLRTSAVSLLGECINTYPLAVLSYIEDLAGAMIDLLQTESVPIKPRIAKDKDKKLVDELEEEDTEKQPETMDNAPTSINAKLPPLRRAALHFLGLLVKETTRYTYESPSTNVLLPQGLILRALVTLEYVASTDEDNVVRVMAREVKQALGDLQNARLGL</sequence>
<evidence type="ECO:0000256" key="2">
    <source>
        <dbReference type="SAM" id="MobiDB-lite"/>
    </source>
</evidence>
<dbReference type="InterPro" id="IPR039600">
    <property type="entry name" value="TANGO6/Rtp1"/>
</dbReference>
<dbReference type="OrthoDB" id="39591at2759"/>
<feature type="region of interest" description="Disordered" evidence="2">
    <location>
        <begin position="732"/>
        <end position="755"/>
    </location>
</feature>